<dbReference type="PROSITE" id="PS50052">
    <property type="entry name" value="GUANYLATE_KINASE_2"/>
    <property type="match status" value="1"/>
</dbReference>
<organism evidence="15 16">
    <name type="scientific">Novipirellula aureliae</name>
    <dbReference type="NCBI Taxonomy" id="2527966"/>
    <lineage>
        <taxon>Bacteria</taxon>
        <taxon>Pseudomonadati</taxon>
        <taxon>Planctomycetota</taxon>
        <taxon>Planctomycetia</taxon>
        <taxon>Pirellulales</taxon>
        <taxon>Pirellulaceae</taxon>
        <taxon>Novipirellula</taxon>
    </lineage>
</organism>
<keyword evidence="7 13" id="KW-0808">Transferase</keyword>
<dbReference type="Gene3D" id="3.40.50.300">
    <property type="entry name" value="P-loop containing nucleotide triphosphate hydrolases"/>
    <property type="match status" value="1"/>
</dbReference>
<dbReference type="PANTHER" id="PTHR23117:SF13">
    <property type="entry name" value="GUANYLATE KINASE"/>
    <property type="match status" value="1"/>
</dbReference>
<dbReference type="InterPro" id="IPR017665">
    <property type="entry name" value="Guanylate_kinase"/>
</dbReference>
<dbReference type="GO" id="GO:0004385">
    <property type="term" value="F:GMP kinase activity"/>
    <property type="evidence" value="ECO:0007669"/>
    <property type="project" value="UniProtKB-UniRule"/>
</dbReference>
<accession>A0A5C6EAU8</accession>
<comment type="function">
    <text evidence="1 13">Essential for recycling GMP and indirectly, cGMP.</text>
</comment>
<dbReference type="Gene3D" id="3.30.63.10">
    <property type="entry name" value="Guanylate Kinase phosphate binding domain"/>
    <property type="match status" value="1"/>
</dbReference>
<dbReference type="GO" id="GO:0005524">
    <property type="term" value="F:ATP binding"/>
    <property type="evidence" value="ECO:0007669"/>
    <property type="project" value="UniProtKB-UniRule"/>
</dbReference>
<dbReference type="CDD" id="cd00071">
    <property type="entry name" value="GMPK"/>
    <property type="match status" value="1"/>
</dbReference>
<name>A0A5C6EAU8_9BACT</name>
<evidence type="ECO:0000256" key="7">
    <source>
        <dbReference type="ARBA" id="ARBA00022679"/>
    </source>
</evidence>
<dbReference type="InterPro" id="IPR008144">
    <property type="entry name" value="Guanylate_kin-like_dom"/>
</dbReference>
<evidence type="ECO:0000256" key="10">
    <source>
        <dbReference type="ARBA" id="ARBA00022840"/>
    </source>
</evidence>
<comment type="catalytic activity">
    <reaction evidence="12 13">
        <text>GMP + ATP = GDP + ADP</text>
        <dbReference type="Rhea" id="RHEA:20780"/>
        <dbReference type="ChEBI" id="CHEBI:30616"/>
        <dbReference type="ChEBI" id="CHEBI:58115"/>
        <dbReference type="ChEBI" id="CHEBI:58189"/>
        <dbReference type="ChEBI" id="CHEBI:456216"/>
        <dbReference type="EC" id="2.7.4.8"/>
    </reaction>
</comment>
<dbReference type="PANTHER" id="PTHR23117">
    <property type="entry name" value="GUANYLATE KINASE-RELATED"/>
    <property type="match status" value="1"/>
</dbReference>
<dbReference type="InterPro" id="IPR027417">
    <property type="entry name" value="P-loop_NTPase"/>
</dbReference>
<evidence type="ECO:0000313" key="16">
    <source>
        <dbReference type="Proteomes" id="UP000315471"/>
    </source>
</evidence>
<comment type="similarity">
    <text evidence="3 13">Belongs to the guanylate kinase family.</text>
</comment>
<dbReference type="SUPFAM" id="SSF52540">
    <property type="entry name" value="P-loop containing nucleoside triphosphate hydrolases"/>
    <property type="match status" value="1"/>
</dbReference>
<dbReference type="FunFam" id="3.30.63.10:FF:000005">
    <property type="entry name" value="Guanylate kinase"/>
    <property type="match status" value="1"/>
</dbReference>
<dbReference type="SMART" id="SM00072">
    <property type="entry name" value="GuKc"/>
    <property type="match status" value="1"/>
</dbReference>
<evidence type="ECO:0000256" key="2">
    <source>
        <dbReference type="ARBA" id="ARBA00004496"/>
    </source>
</evidence>
<evidence type="ECO:0000256" key="5">
    <source>
        <dbReference type="ARBA" id="ARBA00016296"/>
    </source>
</evidence>
<proteinExistence type="inferred from homology"/>
<evidence type="ECO:0000256" key="12">
    <source>
        <dbReference type="ARBA" id="ARBA00048594"/>
    </source>
</evidence>
<keyword evidence="6 13" id="KW-0963">Cytoplasm</keyword>
<evidence type="ECO:0000256" key="13">
    <source>
        <dbReference type="HAMAP-Rule" id="MF_00328"/>
    </source>
</evidence>
<keyword evidence="16" id="KW-1185">Reference proteome</keyword>
<dbReference type="EMBL" id="SJPY01000001">
    <property type="protein sequence ID" value="TWU44861.1"/>
    <property type="molecule type" value="Genomic_DNA"/>
</dbReference>
<dbReference type="HAMAP" id="MF_00328">
    <property type="entry name" value="Guanylate_kinase"/>
    <property type="match status" value="1"/>
</dbReference>
<dbReference type="GO" id="GO:0005829">
    <property type="term" value="C:cytosol"/>
    <property type="evidence" value="ECO:0007669"/>
    <property type="project" value="TreeGrafter"/>
</dbReference>
<evidence type="ECO:0000256" key="3">
    <source>
        <dbReference type="ARBA" id="ARBA00005790"/>
    </source>
</evidence>
<feature type="domain" description="Guanylate kinase-like" evidence="14">
    <location>
        <begin position="29"/>
        <end position="211"/>
    </location>
</feature>
<dbReference type="InterPro" id="IPR020590">
    <property type="entry name" value="Guanylate_kinase_CS"/>
</dbReference>
<evidence type="ECO:0000256" key="9">
    <source>
        <dbReference type="ARBA" id="ARBA00022777"/>
    </source>
</evidence>
<dbReference type="EC" id="2.7.4.8" evidence="4 13"/>
<sequence length="222" mass="25412">MRDRADARIGPELRVDFHFLWLMSDTNDGRLIIISGPSGAGKSTVLRRLLSKCDLPLKMSISATTRKPRQGERDGIDYFFLSAEEFERRREAGDFLECKRVFKLGDWYGTLKSQVATGLKAGQWVILEIDVQGALAVLEQKDFDPVSLFIHPGTMQELERRLRNRATESEEAIAARLETAKSEMRFIDRYQHEIINDSVDQTVSNICLILKEHREHQACSKN</sequence>
<keyword evidence="8 13" id="KW-0547">Nucleotide-binding</keyword>
<evidence type="ECO:0000256" key="1">
    <source>
        <dbReference type="ARBA" id="ARBA00003531"/>
    </source>
</evidence>
<feature type="binding site" evidence="13">
    <location>
        <begin position="36"/>
        <end position="43"/>
    </location>
    <ligand>
        <name>ATP</name>
        <dbReference type="ChEBI" id="CHEBI:30616"/>
    </ligand>
</feature>
<dbReference type="NCBIfam" id="TIGR03263">
    <property type="entry name" value="guanyl_kin"/>
    <property type="match status" value="1"/>
</dbReference>
<evidence type="ECO:0000256" key="8">
    <source>
        <dbReference type="ARBA" id="ARBA00022741"/>
    </source>
</evidence>
<keyword evidence="9 13" id="KW-0418">Kinase</keyword>
<evidence type="ECO:0000259" key="14">
    <source>
        <dbReference type="PROSITE" id="PS50052"/>
    </source>
</evidence>
<comment type="subcellular location">
    <subcellularLocation>
        <location evidence="2 13">Cytoplasm</location>
    </subcellularLocation>
</comment>
<keyword evidence="10 13" id="KW-0067">ATP-binding</keyword>
<gene>
    <name evidence="13 15" type="primary">gmk</name>
    <name evidence="15" type="ORF">Q31b_00310</name>
</gene>
<protein>
    <recommendedName>
        <fullName evidence="5 13">Guanylate kinase</fullName>
        <ecNumber evidence="4 13">2.7.4.8</ecNumber>
    </recommendedName>
    <alternativeName>
        <fullName evidence="11 13">GMP kinase</fullName>
    </alternativeName>
</protein>
<evidence type="ECO:0000256" key="6">
    <source>
        <dbReference type="ARBA" id="ARBA00022490"/>
    </source>
</evidence>
<comment type="caution">
    <text evidence="15">The sequence shown here is derived from an EMBL/GenBank/DDBJ whole genome shotgun (WGS) entry which is preliminary data.</text>
</comment>
<evidence type="ECO:0000256" key="4">
    <source>
        <dbReference type="ARBA" id="ARBA00012961"/>
    </source>
</evidence>
<dbReference type="Pfam" id="PF00625">
    <property type="entry name" value="Guanylate_kin"/>
    <property type="match status" value="1"/>
</dbReference>
<evidence type="ECO:0000313" key="15">
    <source>
        <dbReference type="EMBL" id="TWU44861.1"/>
    </source>
</evidence>
<evidence type="ECO:0000256" key="11">
    <source>
        <dbReference type="ARBA" id="ARBA00030128"/>
    </source>
</evidence>
<dbReference type="AlphaFoldDB" id="A0A5C6EAU8"/>
<dbReference type="PROSITE" id="PS00856">
    <property type="entry name" value="GUANYLATE_KINASE_1"/>
    <property type="match status" value="1"/>
</dbReference>
<dbReference type="Proteomes" id="UP000315471">
    <property type="component" value="Unassembled WGS sequence"/>
</dbReference>
<dbReference type="InterPro" id="IPR008145">
    <property type="entry name" value="GK/Ca_channel_bsu"/>
</dbReference>
<reference evidence="15 16" key="1">
    <citation type="submission" date="2019-02" db="EMBL/GenBank/DDBJ databases">
        <title>Deep-cultivation of Planctomycetes and their phenomic and genomic characterization uncovers novel biology.</title>
        <authorList>
            <person name="Wiegand S."/>
            <person name="Jogler M."/>
            <person name="Boedeker C."/>
            <person name="Pinto D."/>
            <person name="Vollmers J."/>
            <person name="Rivas-Marin E."/>
            <person name="Kohn T."/>
            <person name="Peeters S.H."/>
            <person name="Heuer A."/>
            <person name="Rast P."/>
            <person name="Oberbeckmann S."/>
            <person name="Bunk B."/>
            <person name="Jeske O."/>
            <person name="Meyerdierks A."/>
            <person name="Storesund J.E."/>
            <person name="Kallscheuer N."/>
            <person name="Luecker S."/>
            <person name="Lage O.M."/>
            <person name="Pohl T."/>
            <person name="Merkel B.J."/>
            <person name="Hornburger P."/>
            <person name="Mueller R.-W."/>
            <person name="Bruemmer F."/>
            <person name="Labrenz M."/>
            <person name="Spormann A.M."/>
            <person name="Op Den Camp H."/>
            <person name="Overmann J."/>
            <person name="Amann R."/>
            <person name="Jetten M.S.M."/>
            <person name="Mascher T."/>
            <person name="Medema M.H."/>
            <person name="Devos D.P."/>
            <person name="Kaster A.-K."/>
            <person name="Ovreas L."/>
            <person name="Rohde M."/>
            <person name="Galperin M.Y."/>
            <person name="Jogler C."/>
        </authorList>
    </citation>
    <scope>NUCLEOTIDE SEQUENCE [LARGE SCALE GENOMIC DNA]</scope>
    <source>
        <strain evidence="15 16">Q31b</strain>
    </source>
</reference>